<dbReference type="PANTHER" id="PTHR40265:SF1">
    <property type="entry name" value="GLYOXALASE-LIKE DOMAIN-CONTAINING PROTEIN"/>
    <property type="match status" value="1"/>
</dbReference>
<dbReference type="Pfam" id="PF13468">
    <property type="entry name" value="Glyoxalase_3"/>
    <property type="match status" value="1"/>
</dbReference>
<dbReference type="Proteomes" id="UP000316801">
    <property type="component" value="Unassembled WGS sequence"/>
</dbReference>
<evidence type="ECO:0000313" key="2">
    <source>
        <dbReference type="EMBL" id="TRL42474.1"/>
    </source>
</evidence>
<gene>
    <name evidence="2" type="ORF">FNA46_02010</name>
</gene>
<dbReference type="Gene3D" id="3.10.180.10">
    <property type="entry name" value="2,3-Dihydroxybiphenyl 1,2-Dioxygenase, domain 1"/>
    <property type="match status" value="1"/>
</dbReference>
<dbReference type="AlphaFoldDB" id="A0A549THK8"/>
<organism evidence="2 3">
    <name type="scientific">Rhizobium straminoryzae</name>
    <dbReference type="NCBI Taxonomy" id="1387186"/>
    <lineage>
        <taxon>Bacteria</taxon>
        <taxon>Pseudomonadati</taxon>
        <taxon>Pseudomonadota</taxon>
        <taxon>Alphaproteobacteria</taxon>
        <taxon>Hyphomicrobiales</taxon>
        <taxon>Rhizobiaceae</taxon>
        <taxon>Rhizobium/Agrobacterium group</taxon>
        <taxon>Rhizobium</taxon>
    </lineage>
</organism>
<dbReference type="InterPro" id="IPR037523">
    <property type="entry name" value="VOC_core"/>
</dbReference>
<sequence length="287" mass="30642">MTHPVLGIDHTFLLVNDLDQSAEAYRRLGFTLSPRGLHSAEKGTANHTIIFRHDYLELLGVVAETPANVAQRQRLAQQGEGLLAVANRTLSADAAKPALRALGIETGDVSAFSRPLPLPEGGSGIAAFRTLVFDAAQVPVGHFFLCEQQTPDMVWRPELQDHANGAQGLSAIIAVVADPQATAQAYARFYAKGAVDALDGGHRVATGDQSASLEFYDPQAFSSLFPSLDVIVQPNGGYAALRLFSRHLDDTKSALAAGDIPFVTTERGSILVKPQYTSGVVLEFVHG</sequence>
<dbReference type="InterPro" id="IPR029068">
    <property type="entry name" value="Glyas_Bleomycin-R_OHBP_Dase"/>
</dbReference>
<comment type="caution">
    <text evidence="2">The sequence shown here is derived from an EMBL/GenBank/DDBJ whole genome shotgun (WGS) entry which is preliminary data.</text>
</comment>
<dbReference type="PANTHER" id="PTHR40265">
    <property type="entry name" value="BLL2707 PROTEIN"/>
    <property type="match status" value="1"/>
</dbReference>
<dbReference type="SUPFAM" id="SSF54593">
    <property type="entry name" value="Glyoxalase/Bleomycin resistance protein/Dihydroxybiphenyl dioxygenase"/>
    <property type="match status" value="1"/>
</dbReference>
<protein>
    <submittedName>
        <fullName evidence="2">VOC family protein</fullName>
    </submittedName>
</protein>
<feature type="domain" description="VOC" evidence="1">
    <location>
        <begin position="7"/>
        <end position="149"/>
    </location>
</feature>
<name>A0A549THK8_9HYPH</name>
<reference evidence="2 3" key="1">
    <citation type="submission" date="2019-07" db="EMBL/GenBank/DDBJ databases">
        <title>Ln-dependent methylotrophs.</title>
        <authorList>
            <person name="Tani A."/>
        </authorList>
    </citation>
    <scope>NUCLEOTIDE SEQUENCE [LARGE SCALE GENOMIC DNA]</scope>
    <source>
        <strain evidence="2 3">SM12</strain>
    </source>
</reference>
<dbReference type="InterPro" id="IPR025870">
    <property type="entry name" value="Glyoxalase-like_dom"/>
</dbReference>
<dbReference type="PROSITE" id="PS51819">
    <property type="entry name" value="VOC"/>
    <property type="match status" value="1"/>
</dbReference>
<accession>A0A549THK8</accession>
<evidence type="ECO:0000259" key="1">
    <source>
        <dbReference type="PROSITE" id="PS51819"/>
    </source>
</evidence>
<evidence type="ECO:0000313" key="3">
    <source>
        <dbReference type="Proteomes" id="UP000316801"/>
    </source>
</evidence>
<dbReference type="RefSeq" id="WP_142880670.1">
    <property type="nucleotide sequence ID" value="NZ_VJMG01000005.1"/>
</dbReference>
<proteinExistence type="predicted"/>
<keyword evidence="3" id="KW-1185">Reference proteome</keyword>
<dbReference type="EMBL" id="VJMG01000005">
    <property type="protein sequence ID" value="TRL42474.1"/>
    <property type="molecule type" value="Genomic_DNA"/>
</dbReference>